<comment type="catalytic activity">
    <reaction evidence="10 11">
        <text>tRNA(Gly) + glycine + ATP = glycyl-tRNA(Gly) + AMP + diphosphate</text>
        <dbReference type="Rhea" id="RHEA:16013"/>
        <dbReference type="Rhea" id="RHEA-COMP:9664"/>
        <dbReference type="Rhea" id="RHEA-COMP:9683"/>
        <dbReference type="ChEBI" id="CHEBI:30616"/>
        <dbReference type="ChEBI" id="CHEBI:33019"/>
        <dbReference type="ChEBI" id="CHEBI:57305"/>
        <dbReference type="ChEBI" id="CHEBI:78442"/>
        <dbReference type="ChEBI" id="CHEBI:78522"/>
        <dbReference type="ChEBI" id="CHEBI:456215"/>
        <dbReference type="EC" id="6.1.1.14"/>
    </reaction>
</comment>
<comment type="subcellular location">
    <subcellularLocation>
        <location evidence="1 11">Cytoplasm</location>
    </subcellularLocation>
</comment>
<dbReference type="SUPFAM" id="SSF109604">
    <property type="entry name" value="HD-domain/PDEase-like"/>
    <property type="match status" value="1"/>
</dbReference>
<dbReference type="EC" id="6.1.1.14" evidence="11"/>
<evidence type="ECO:0000256" key="1">
    <source>
        <dbReference type="ARBA" id="ARBA00004496"/>
    </source>
</evidence>
<comment type="caution">
    <text evidence="13">The sequence shown here is derived from an EMBL/GenBank/DDBJ whole genome shotgun (WGS) entry which is preliminary data.</text>
</comment>
<dbReference type="InterPro" id="IPR008909">
    <property type="entry name" value="DALR_anticod-bd"/>
</dbReference>
<dbReference type="EMBL" id="NRRE01000030">
    <property type="protein sequence ID" value="MBK1698711.1"/>
    <property type="molecule type" value="Genomic_DNA"/>
</dbReference>
<evidence type="ECO:0000256" key="9">
    <source>
        <dbReference type="ARBA" id="ARBA00023146"/>
    </source>
</evidence>
<dbReference type="NCBIfam" id="TIGR00211">
    <property type="entry name" value="glyS"/>
    <property type="match status" value="1"/>
</dbReference>
<dbReference type="PRINTS" id="PR01045">
    <property type="entry name" value="TRNASYNTHGB"/>
</dbReference>
<keyword evidence="7 11" id="KW-0067">ATP-binding</keyword>
<accession>A0A934V1S1</accession>
<evidence type="ECO:0000259" key="12">
    <source>
        <dbReference type="Pfam" id="PF05746"/>
    </source>
</evidence>
<dbReference type="PROSITE" id="PS50861">
    <property type="entry name" value="AA_TRNA_LIGASE_II_GLYAB"/>
    <property type="match status" value="1"/>
</dbReference>
<evidence type="ECO:0000256" key="8">
    <source>
        <dbReference type="ARBA" id="ARBA00022917"/>
    </source>
</evidence>
<evidence type="ECO:0000256" key="5">
    <source>
        <dbReference type="ARBA" id="ARBA00022598"/>
    </source>
</evidence>
<dbReference type="GO" id="GO:0004820">
    <property type="term" value="F:glycine-tRNA ligase activity"/>
    <property type="evidence" value="ECO:0007669"/>
    <property type="project" value="UniProtKB-UniRule"/>
</dbReference>
<dbReference type="Gene3D" id="1.10.730.10">
    <property type="entry name" value="Isoleucyl-tRNA Synthetase, Domain 1"/>
    <property type="match status" value="1"/>
</dbReference>
<keyword evidence="8 11" id="KW-0648">Protein biosynthesis</keyword>
<evidence type="ECO:0000256" key="11">
    <source>
        <dbReference type="HAMAP-Rule" id="MF_00255"/>
    </source>
</evidence>
<dbReference type="PANTHER" id="PTHR30075">
    <property type="entry name" value="GLYCYL-TRNA SYNTHETASE"/>
    <property type="match status" value="1"/>
</dbReference>
<dbReference type="GO" id="GO:0005524">
    <property type="term" value="F:ATP binding"/>
    <property type="evidence" value="ECO:0007669"/>
    <property type="project" value="UniProtKB-UniRule"/>
</dbReference>
<evidence type="ECO:0000256" key="10">
    <source>
        <dbReference type="ARBA" id="ARBA00047937"/>
    </source>
</evidence>
<dbReference type="GO" id="GO:0006420">
    <property type="term" value="P:arginyl-tRNA aminoacylation"/>
    <property type="evidence" value="ECO:0007669"/>
    <property type="project" value="InterPro"/>
</dbReference>
<sequence length="701" mass="77054">MPQFLLELRSEEIPARMQAKACADLKKLAQQKLEVASLSYEGLEGFVSPRRLALLVDGLPEKQPDTREEKKGPKVDAPQKAVDGFLRSVGLNSIEEAEQRETEKGTFLFHVREIAGRPTREVLADMAAELPLELPWPKSMRWSETSARYVRPLHGILALFGGEPVPGRLDLGRGEALEFTTETRGHPFTAPEAFAVADFEDYRAKLKQAGVVLSRDARRERIRTEAERVAAAEGLRLRPDDGLLDENAGLTEWPEVLLGRIEDRFMALPPEVLQVSMRTHQKYFATETECGRLANRFIVVTNIKTPDNGAAIVAGNERVLRARLADAEFFWQTDRQQPLRDRVAQLHEVVFQEKLGTLHDKVERMQTLAATLAGPVGADRDKARSAAYLAKADLVTGMVDEFPELQGLMGSYYAEADGEAPEVVRAVGEHYSPLGPSDDCPSAPESVAVALADKLDTLTGFFAIGEKPTGSKDPYALRRAALGVVRLITDNGLRVGLRGALIEAHGLLPEAVRKAANAGTVADEVLAFLTDRLKVVLRDRGVRHDLIAAVFAVERPEGGPEDDLVRLLARVDALEGFLRSDDGANLLIAYRRAANIVRIEEKKDKQVYDTDVAEDALSETAEANLFRALDTAARQANGALAQEDFQAAMQALAELRAPVDAFFEDVTVNAQDPTLRANRLRLLKRIGTTLAQVADFSKIEG</sequence>
<comment type="similarity">
    <text evidence="2 11">Belongs to the class-II aminoacyl-tRNA synthetase family.</text>
</comment>
<reference evidence="13" key="1">
    <citation type="submission" date="2017-08" db="EMBL/GenBank/DDBJ databases">
        <authorList>
            <person name="Imhoff J.F."/>
            <person name="Rahn T."/>
            <person name="Kuenzel S."/>
            <person name="Neulinger S.C."/>
        </authorList>
    </citation>
    <scope>NUCLEOTIDE SEQUENCE</scope>
    <source>
        <strain evidence="13">DSM 9154</strain>
    </source>
</reference>
<evidence type="ECO:0000256" key="3">
    <source>
        <dbReference type="ARBA" id="ARBA00011209"/>
    </source>
</evidence>
<dbReference type="AlphaFoldDB" id="A0A934V1S1"/>
<proteinExistence type="inferred from homology"/>
<evidence type="ECO:0000256" key="6">
    <source>
        <dbReference type="ARBA" id="ARBA00022741"/>
    </source>
</evidence>
<dbReference type="GO" id="GO:0004814">
    <property type="term" value="F:arginine-tRNA ligase activity"/>
    <property type="evidence" value="ECO:0007669"/>
    <property type="project" value="InterPro"/>
</dbReference>
<dbReference type="InterPro" id="IPR015944">
    <property type="entry name" value="Gly-tRNA-synth_bsu"/>
</dbReference>
<dbReference type="InterPro" id="IPR006194">
    <property type="entry name" value="Gly-tRNA-synth_heterodimer"/>
</dbReference>
<keyword evidence="6 11" id="KW-0547">Nucleotide-binding</keyword>
<evidence type="ECO:0000256" key="4">
    <source>
        <dbReference type="ARBA" id="ARBA00022490"/>
    </source>
</evidence>
<dbReference type="HAMAP" id="MF_00255">
    <property type="entry name" value="Gly_tRNA_synth_beta"/>
    <property type="match status" value="1"/>
</dbReference>
<protein>
    <recommendedName>
        <fullName evidence="11">Glycine--tRNA ligase beta subunit</fullName>
        <ecNumber evidence="11">6.1.1.14</ecNumber>
    </recommendedName>
    <alternativeName>
        <fullName evidence="11">Glycyl-tRNA synthetase beta subunit</fullName>
        <shortName evidence="11">GlyRS</shortName>
    </alternativeName>
</protein>
<dbReference type="RefSeq" id="WP_027288056.1">
    <property type="nucleotide sequence ID" value="NZ_NRRE01000030.1"/>
</dbReference>
<evidence type="ECO:0000313" key="14">
    <source>
        <dbReference type="Proteomes" id="UP000778970"/>
    </source>
</evidence>
<comment type="subunit">
    <text evidence="3 11">Tetramer of two alpha and two beta subunits.</text>
</comment>
<dbReference type="Proteomes" id="UP000778970">
    <property type="component" value="Unassembled WGS sequence"/>
</dbReference>
<gene>
    <name evidence="11" type="primary">glyS</name>
    <name evidence="13" type="ORF">CKO21_15805</name>
</gene>
<keyword evidence="9 11" id="KW-0030">Aminoacyl-tRNA synthetase</keyword>
<dbReference type="GO" id="GO:0006426">
    <property type="term" value="P:glycyl-tRNA aminoacylation"/>
    <property type="evidence" value="ECO:0007669"/>
    <property type="project" value="UniProtKB-UniRule"/>
</dbReference>
<evidence type="ECO:0000313" key="13">
    <source>
        <dbReference type="EMBL" id="MBK1698711.1"/>
    </source>
</evidence>
<dbReference type="PANTHER" id="PTHR30075:SF2">
    <property type="entry name" value="GLYCINE--TRNA LIGASE, CHLOROPLASTIC_MITOCHONDRIAL 2"/>
    <property type="match status" value="1"/>
</dbReference>
<dbReference type="GO" id="GO:0005829">
    <property type="term" value="C:cytosol"/>
    <property type="evidence" value="ECO:0007669"/>
    <property type="project" value="TreeGrafter"/>
</dbReference>
<name>A0A934V1S1_9PROT</name>
<dbReference type="Pfam" id="PF05746">
    <property type="entry name" value="DALR_1"/>
    <property type="match status" value="1"/>
</dbReference>
<feature type="domain" description="DALR anticodon binding" evidence="12">
    <location>
        <begin position="587"/>
        <end position="693"/>
    </location>
</feature>
<organism evidence="13 14">
    <name type="scientific">Rhodovibrio salinarum</name>
    <dbReference type="NCBI Taxonomy" id="1087"/>
    <lineage>
        <taxon>Bacteria</taxon>
        <taxon>Pseudomonadati</taxon>
        <taxon>Pseudomonadota</taxon>
        <taxon>Alphaproteobacteria</taxon>
        <taxon>Rhodospirillales</taxon>
        <taxon>Rhodovibrionaceae</taxon>
        <taxon>Rhodovibrio</taxon>
    </lineage>
</organism>
<keyword evidence="14" id="KW-1185">Reference proteome</keyword>
<evidence type="ECO:0000256" key="7">
    <source>
        <dbReference type="ARBA" id="ARBA00022840"/>
    </source>
</evidence>
<evidence type="ECO:0000256" key="2">
    <source>
        <dbReference type="ARBA" id="ARBA00008226"/>
    </source>
</evidence>
<reference evidence="13" key="2">
    <citation type="journal article" date="2020" name="Microorganisms">
        <title>Osmotic Adaptation and Compatible Solute Biosynthesis of Phototrophic Bacteria as Revealed from Genome Analyses.</title>
        <authorList>
            <person name="Imhoff J.F."/>
            <person name="Rahn T."/>
            <person name="Kunzel S."/>
            <person name="Keller A."/>
            <person name="Neulinger S.C."/>
        </authorList>
    </citation>
    <scope>NUCLEOTIDE SEQUENCE</scope>
    <source>
        <strain evidence="13">DSM 9154</strain>
    </source>
</reference>
<keyword evidence="4 11" id="KW-0963">Cytoplasm</keyword>
<keyword evidence="5 11" id="KW-0436">Ligase</keyword>
<dbReference type="Pfam" id="PF02092">
    <property type="entry name" value="tRNA_synt_2f"/>
    <property type="match status" value="1"/>
</dbReference>